<keyword evidence="4" id="KW-0378">Hydrolase</keyword>
<comment type="similarity">
    <text evidence="2">Belongs to the glycosyl hydrolase 16 family.</text>
</comment>
<dbReference type="InterPro" id="IPR000757">
    <property type="entry name" value="Beta-glucanase-like"/>
</dbReference>
<dbReference type="PANTHER" id="PTHR10963">
    <property type="entry name" value="GLYCOSYL HYDROLASE-RELATED"/>
    <property type="match status" value="1"/>
</dbReference>
<evidence type="ECO:0000256" key="4">
    <source>
        <dbReference type="ARBA" id="ARBA00022801"/>
    </source>
</evidence>
<evidence type="ECO:0000256" key="7">
    <source>
        <dbReference type="SAM" id="SignalP"/>
    </source>
</evidence>
<dbReference type="PROSITE" id="PS51762">
    <property type="entry name" value="GH16_2"/>
    <property type="match status" value="1"/>
</dbReference>
<dbReference type="Gene3D" id="2.60.120.200">
    <property type="match status" value="1"/>
</dbReference>
<feature type="compositionally biased region" description="Acidic residues" evidence="6">
    <location>
        <begin position="509"/>
        <end position="522"/>
    </location>
</feature>
<keyword evidence="10" id="KW-1185">Reference proteome</keyword>
<dbReference type="EMBL" id="MU004185">
    <property type="protein sequence ID" value="KAF2498311.1"/>
    <property type="molecule type" value="Genomic_DNA"/>
</dbReference>
<evidence type="ECO:0000256" key="1">
    <source>
        <dbReference type="ARBA" id="ARBA00000124"/>
    </source>
</evidence>
<evidence type="ECO:0000313" key="9">
    <source>
        <dbReference type="EMBL" id="KAF2498311.1"/>
    </source>
</evidence>
<feature type="compositionally biased region" description="Acidic residues" evidence="6">
    <location>
        <begin position="473"/>
        <end position="497"/>
    </location>
</feature>
<feature type="domain" description="GH16" evidence="8">
    <location>
        <begin position="9"/>
        <end position="280"/>
    </location>
</feature>
<feature type="chain" id="PRO_5025502428" description="endo-1,3(4)-beta-glucanase" evidence="7">
    <location>
        <begin position="22"/>
        <end position="531"/>
    </location>
</feature>
<evidence type="ECO:0000313" key="10">
    <source>
        <dbReference type="Proteomes" id="UP000799750"/>
    </source>
</evidence>
<protein>
    <recommendedName>
        <fullName evidence="3">endo-1,3(4)-beta-glucanase</fullName>
        <ecNumber evidence="3">3.2.1.6</ecNumber>
    </recommendedName>
</protein>
<organism evidence="9 10">
    <name type="scientific">Lophium mytilinum</name>
    <dbReference type="NCBI Taxonomy" id="390894"/>
    <lineage>
        <taxon>Eukaryota</taxon>
        <taxon>Fungi</taxon>
        <taxon>Dikarya</taxon>
        <taxon>Ascomycota</taxon>
        <taxon>Pezizomycotina</taxon>
        <taxon>Dothideomycetes</taxon>
        <taxon>Pleosporomycetidae</taxon>
        <taxon>Mytilinidiales</taxon>
        <taxon>Mytilinidiaceae</taxon>
        <taxon>Lophium</taxon>
    </lineage>
</organism>
<evidence type="ECO:0000256" key="5">
    <source>
        <dbReference type="ARBA" id="ARBA00023295"/>
    </source>
</evidence>
<gene>
    <name evidence="9" type="ORF">BU16DRAFT_558378</name>
</gene>
<feature type="signal peptide" evidence="7">
    <location>
        <begin position="1"/>
        <end position="21"/>
    </location>
</feature>
<dbReference type="OrthoDB" id="192832at2759"/>
<dbReference type="InterPro" id="IPR050546">
    <property type="entry name" value="Glycosyl_Hydrlase_16"/>
</dbReference>
<evidence type="ECO:0000256" key="2">
    <source>
        <dbReference type="ARBA" id="ARBA00006865"/>
    </source>
</evidence>
<dbReference type="Pfam" id="PF26113">
    <property type="entry name" value="GH16_XgeA"/>
    <property type="match status" value="1"/>
</dbReference>
<name>A0A6A6R0Q8_9PEZI</name>
<proteinExistence type="inferred from homology"/>
<reference evidence="9" key="1">
    <citation type="journal article" date="2020" name="Stud. Mycol.">
        <title>101 Dothideomycetes genomes: a test case for predicting lifestyles and emergence of pathogens.</title>
        <authorList>
            <person name="Haridas S."/>
            <person name="Albert R."/>
            <person name="Binder M."/>
            <person name="Bloem J."/>
            <person name="Labutti K."/>
            <person name="Salamov A."/>
            <person name="Andreopoulos B."/>
            <person name="Baker S."/>
            <person name="Barry K."/>
            <person name="Bills G."/>
            <person name="Bluhm B."/>
            <person name="Cannon C."/>
            <person name="Castanera R."/>
            <person name="Culley D."/>
            <person name="Daum C."/>
            <person name="Ezra D."/>
            <person name="Gonzalez J."/>
            <person name="Henrissat B."/>
            <person name="Kuo A."/>
            <person name="Liang C."/>
            <person name="Lipzen A."/>
            <person name="Lutzoni F."/>
            <person name="Magnuson J."/>
            <person name="Mondo S."/>
            <person name="Nolan M."/>
            <person name="Ohm R."/>
            <person name="Pangilinan J."/>
            <person name="Park H.-J."/>
            <person name="Ramirez L."/>
            <person name="Alfaro M."/>
            <person name="Sun H."/>
            <person name="Tritt A."/>
            <person name="Yoshinaga Y."/>
            <person name="Zwiers L.-H."/>
            <person name="Turgeon B."/>
            <person name="Goodwin S."/>
            <person name="Spatafora J."/>
            <person name="Crous P."/>
            <person name="Grigoriev I."/>
        </authorList>
    </citation>
    <scope>NUCLEOTIDE SEQUENCE</scope>
    <source>
        <strain evidence="9">CBS 269.34</strain>
    </source>
</reference>
<feature type="region of interest" description="Disordered" evidence="6">
    <location>
        <begin position="447"/>
        <end position="531"/>
    </location>
</feature>
<dbReference type="PANTHER" id="PTHR10963:SF24">
    <property type="entry name" value="GLYCOSIDASE C21B10.07-RELATED"/>
    <property type="match status" value="1"/>
</dbReference>
<dbReference type="GO" id="GO:0009251">
    <property type="term" value="P:glucan catabolic process"/>
    <property type="evidence" value="ECO:0007669"/>
    <property type="project" value="TreeGrafter"/>
</dbReference>
<keyword evidence="7" id="KW-0732">Signal</keyword>
<dbReference type="FunFam" id="2.60.120.200:FF:000114">
    <property type="entry name" value="Probable endo-1,3(4)-beta-glucanase NFIA_089530"/>
    <property type="match status" value="1"/>
</dbReference>
<dbReference type="EC" id="3.2.1.6" evidence="3"/>
<dbReference type="AlphaFoldDB" id="A0A6A6R0Q8"/>
<evidence type="ECO:0000259" key="8">
    <source>
        <dbReference type="PROSITE" id="PS51762"/>
    </source>
</evidence>
<dbReference type="InterPro" id="IPR013320">
    <property type="entry name" value="ConA-like_dom_sf"/>
</dbReference>
<evidence type="ECO:0000256" key="3">
    <source>
        <dbReference type="ARBA" id="ARBA00012599"/>
    </source>
</evidence>
<keyword evidence="5" id="KW-0326">Glycosidase</keyword>
<feature type="compositionally biased region" description="Acidic residues" evidence="6">
    <location>
        <begin position="455"/>
        <end position="466"/>
    </location>
</feature>
<sequence>MRTQFTLKLVFLSIPFPFSTAKYVLDHAYTPSNFFNEFNHFTGDDPTSGFVNYVDQPTAFSSGFMKDQANSIYIGVDSDTIYPINARGRPSVRLESKATYTHGLFVLDLNHLPVGCGVWPAWWTVGKDWPNNGEIDILEGVNLMTANKPSAHTSAGCTITGSNQTATLSQPDCSPAAPGNIGCGSAMVEPNSYGAGFNAAGGGIYAMEWTSAAIRIWFWPHGSVPPSLYTPNPKPDEFGIPGASFAGPGCDIDEHFKQHQIVFDTTFCGAYGGNTFEANGCPMSVPGDGLGSCVAYVAGHPEEMKEAFWDINSLHVFKAVADDVVVVSTPEAPTSVEVPVAPWEVPEIPVSTSVEIILPTTTLEVPDTTTSPFVQASILPPPWFPDEPPVFGVPPFKEAPIVPPPEGYNGVKGFYVNYGGKEFYSDYYGQHGVDSGVEDWGRLSAERPEISEIAETNEEDGDGGEDEAVRDNDDNDNEETTEVTEEEEKDEQEEEEKENGFETESREEVPDEDQDEDQDEEQEPLRRLKQT</sequence>
<dbReference type="CDD" id="cd02181">
    <property type="entry name" value="GH16_fungal_Lam16A_glucanase"/>
    <property type="match status" value="1"/>
</dbReference>
<feature type="compositionally biased region" description="Basic and acidic residues" evidence="6">
    <location>
        <begin position="498"/>
        <end position="508"/>
    </location>
</feature>
<dbReference type="GO" id="GO:0052861">
    <property type="term" value="F:endo-1,3(4)-beta-glucanase activity"/>
    <property type="evidence" value="ECO:0007669"/>
    <property type="project" value="UniProtKB-EC"/>
</dbReference>
<comment type="catalytic activity">
    <reaction evidence="1">
        <text>Endohydrolysis of (1-&gt;3)- or (1-&gt;4)-linkages in beta-D-glucans when the glucose residue whose reducing group is involved in the linkage to be hydrolyzed is itself substituted at C-3.</text>
        <dbReference type="EC" id="3.2.1.6"/>
    </reaction>
</comment>
<evidence type="ECO:0000256" key="6">
    <source>
        <dbReference type="SAM" id="MobiDB-lite"/>
    </source>
</evidence>
<dbReference type="SUPFAM" id="SSF49899">
    <property type="entry name" value="Concanavalin A-like lectins/glucanases"/>
    <property type="match status" value="1"/>
</dbReference>
<accession>A0A6A6R0Q8</accession>
<dbReference type="Proteomes" id="UP000799750">
    <property type="component" value="Unassembled WGS sequence"/>
</dbReference>